<reference evidence="4 5" key="1">
    <citation type="journal article" date="2021" name="Int. J. Syst. Evol. Microbiol.">
        <title>Clostridium zeae sp. nov., isolated from corn silage.</title>
        <authorList>
            <person name="Kobayashi H."/>
            <person name="Tanizawa Y."/>
            <person name="Yagura M."/>
            <person name="Sakamoto M."/>
            <person name="Ohkuma M."/>
            <person name="Tohno M."/>
        </authorList>
    </citation>
    <scope>NUCLEOTIDE SEQUENCE [LARGE SCALE GENOMIC DNA]</scope>
    <source>
        <strain evidence="4 5">CSC2</strain>
    </source>
</reference>
<evidence type="ECO:0000259" key="3">
    <source>
        <dbReference type="PROSITE" id="PS51186"/>
    </source>
</evidence>
<evidence type="ECO:0000256" key="2">
    <source>
        <dbReference type="ARBA" id="ARBA00023315"/>
    </source>
</evidence>
<organism evidence="4 5">
    <name type="scientific">Clostridium zeae</name>
    <dbReference type="NCBI Taxonomy" id="2759022"/>
    <lineage>
        <taxon>Bacteria</taxon>
        <taxon>Bacillati</taxon>
        <taxon>Bacillota</taxon>
        <taxon>Clostridia</taxon>
        <taxon>Eubacteriales</taxon>
        <taxon>Clostridiaceae</taxon>
        <taxon>Clostridium</taxon>
    </lineage>
</organism>
<name>A0ABQ1EGA7_9CLOT</name>
<evidence type="ECO:0000256" key="1">
    <source>
        <dbReference type="ARBA" id="ARBA00022679"/>
    </source>
</evidence>
<keyword evidence="5" id="KW-1185">Reference proteome</keyword>
<gene>
    <name evidence="4" type="ORF">CSC2_43880</name>
</gene>
<accession>A0ABQ1EGA7</accession>
<dbReference type="RefSeq" id="WP_206872348.1">
    <property type="nucleotide sequence ID" value="NZ_BMBA01000007.1"/>
</dbReference>
<dbReference type="PROSITE" id="PS51186">
    <property type="entry name" value="GNAT"/>
    <property type="match status" value="1"/>
</dbReference>
<dbReference type="EMBL" id="BMBA01000007">
    <property type="protein sequence ID" value="GFZ33862.1"/>
    <property type="molecule type" value="Genomic_DNA"/>
</dbReference>
<dbReference type="Pfam" id="PF00583">
    <property type="entry name" value="Acetyltransf_1"/>
    <property type="match status" value="1"/>
</dbReference>
<keyword evidence="2" id="KW-0012">Acyltransferase</keyword>
<keyword evidence="1" id="KW-0808">Transferase</keyword>
<dbReference type="PANTHER" id="PTHR43072:SF23">
    <property type="entry name" value="UPF0039 PROTEIN C11D3.02C"/>
    <property type="match status" value="1"/>
</dbReference>
<dbReference type="Gene3D" id="3.40.630.30">
    <property type="match status" value="1"/>
</dbReference>
<dbReference type="InterPro" id="IPR016181">
    <property type="entry name" value="Acyl_CoA_acyltransferase"/>
</dbReference>
<comment type="caution">
    <text evidence="4">The sequence shown here is derived from an EMBL/GenBank/DDBJ whole genome shotgun (WGS) entry which is preliminary data.</text>
</comment>
<dbReference type="PANTHER" id="PTHR43072">
    <property type="entry name" value="N-ACETYLTRANSFERASE"/>
    <property type="match status" value="1"/>
</dbReference>
<dbReference type="SUPFAM" id="SSF55729">
    <property type="entry name" value="Acyl-CoA N-acyltransferases (Nat)"/>
    <property type="match status" value="1"/>
</dbReference>
<proteinExistence type="predicted"/>
<feature type="domain" description="N-acetyltransferase" evidence="3">
    <location>
        <begin position="3"/>
        <end position="161"/>
    </location>
</feature>
<sequence>MEYKIEEMKPSDWDQVLEIYLEGIRTGLATFQTEAPTWEAWDKGHLKSCRLVLKSDDDIAGWVALSPTSSRACYEGVVEASIYINEKYRGKGLGTILLTEVIKQSEDNGIWSIYCAIIRENTKSIEMHKKCGFREIGIREKIAKMPNGIWHDVVIMERRSKVVGIS</sequence>
<evidence type="ECO:0000313" key="5">
    <source>
        <dbReference type="Proteomes" id="UP000663802"/>
    </source>
</evidence>
<protein>
    <submittedName>
        <fullName evidence="4">N-acetyltransferase</fullName>
    </submittedName>
</protein>
<evidence type="ECO:0000313" key="4">
    <source>
        <dbReference type="EMBL" id="GFZ33862.1"/>
    </source>
</evidence>
<dbReference type="Proteomes" id="UP000663802">
    <property type="component" value="Unassembled WGS sequence"/>
</dbReference>
<dbReference type="CDD" id="cd04301">
    <property type="entry name" value="NAT_SF"/>
    <property type="match status" value="1"/>
</dbReference>
<dbReference type="InterPro" id="IPR000182">
    <property type="entry name" value="GNAT_dom"/>
</dbReference>